<accession>A0ABR1YNW9</accession>
<evidence type="ECO:0000259" key="1">
    <source>
        <dbReference type="Pfam" id="PF09362"/>
    </source>
</evidence>
<gene>
    <name evidence="2" type="ORF">HDK90DRAFT_483989</name>
</gene>
<keyword evidence="3" id="KW-1185">Reference proteome</keyword>
<sequence length="201" mass="22578">MFFHHSLADNLLAFIQSASTKTVACLHTTSHGDALEPFPPGFRMLAGDPFQRNFTGLPDPDPPKPWTGGNITQEALRLKAVGFNCLHYSVNPPKGTLYRHFMPDKNFLDENCSPSLSSIERLLLPVATLPSRQPTFPAFHTDSLSLCLRKGPLRSGQNLKPCPIGLGKGCFPRVVTYDYIRTWTRPARWRRTSLRLVSFRN</sequence>
<name>A0ABR1YNW9_9PEZI</name>
<dbReference type="Pfam" id="PF09362">
    <property type="entry name" value="DUF1996"/>
    <property type="match status" value="1"/>
</dbReference>
<organism evidence="2 3">
    <name type="scientific">Phyllosticta capitalensis</name>
    <dbReference type="NCBI Taxonomy" id="121624"/>
    <lineage>
        <taxon>Eukaryota</taxon>
        <taxon>Fungi</taxon>
        <taxon>Dikarya</taxon>
        <taxon>Ascomycota</taxon>
        <taxon>Pezizomycotina</taxon>
        <taxon>Dothideomycetes</taxon>
        <taxon>Dothideomycetes incertae sedis</taxon>
        <taxon>Botryosphaeriales</taxon>
        <taxon>Phyllostictaceae</taxon>
        <taxon>Phyllosticta</taxon>
    </lineage>
</organism>
<reference evidence="2 3" key="1">
    <citation type="submission" date="2024-04" db="EMBL/GenBank/DDBJ databases">
        <title>Phyllosticta paracitricarpa is synonymous to the EU quarantine fungus P. citricarpa based on phylogenomic analyses.</title>
        <authorList>
            <consortium name="Lawrence Berkeley National Laboratory"/>
            <person name="Van Ingen-Buijs V.A."/>
            <person name="Van Westerhoven A.C."/>
            <person name="Haridas S."/>
            <person name="Skiadas P."/>
            <person name="Martin F."/>
            <person name="Groenewald J.Z."/>
            <person name="Crous P.W."/>
            <person name="Seidl M.F."/>
        </authorList>
    </citation>
    <scope>NUCLEOTIDE SEQUENCE [LARGE SCALE GENOMIC DNA]</scope>
    <source>
        <strain evidence="2 3">CBS 123374</strain>
    </source>
</reference>
<comment type="caution">
    <text evidence="2">The sequence shown here is derived from an EMBL/GenBank/DDBJ whole genome shotgun (WGS) entry which is preliminary data.</text>
</comment>
<evidence type="ECO:0000313" key="3">
    <source>
        <dbReference type="Proteomes" id="UP001492380"/>
    </source>
</evidence>
<dbReference type="InterPro" id="IPR018535">
    <property type="entry name" value="DUF1996"/>
</dbReference>
<proteinExistence type="predicted"/>
<evidence type="ECO:0000313" key="2">
    <source>
        <dbReference type="EMBL" id="KAK8235153.1"/>
    </source>
</evidence>
<dbReference type="Proteomes" id="UP001492380">
    <property type="component" value="Unassembled WGS sequence"/>
</dbReference>
<feature type="domain" description="DUF1996" evidence="1">
    <location>
        <begin position="26"/>
        <end position="114"/>
    </location>
</feature>
<dbReference type="EMBL" id="JBBWRZ010000005">
    <property type="protein sequence ID" value="KAK8235153.1"/>
    <property type="molecule type" value="Genomic_DNA"/>
</dbReference>
<protein>
    <recommendedName>
        <fullName evidence="1">DUF1996 domain-containing protein</fullName>
    </recommendedName>
</protein>